<protein>
    <submittedName>
        <fullName evidence="1">Uncharacterized protein</fullName>
    </submittedName>
</protein>
<dbReference type="Proteomes" id="UP000479710">
    <property type="component" value="Unassembled WGS sequence"/>
</dbReference>
<keyword evidence="2" id="KW-1185">Reference proteome</keyword>
<reference evidence="1 2" key="1">
    <citation type="submission" date="2019-11" db="EMBL/GenBank/DDBJ databases">
        <title>Whole genome sequence of Oryza granulata.</title>
        <authorList>
            <person name="Li W."/>
        </authorList>
    </citation>
    <scope>NUCLEOTIDE SEQUENCE [LARGE SCALE GENOMIC DNA]</scope>
    <source>
        <strain evidence="2">cv. Menghai</strain>
        <tissue evidence="1">Leaf</tissue>
    </source>
</reference>
<organism evidence="1 2">
    <name type="scientific">Oryza meyeriana var. granulata</name>
    <dbReference type="NCBI Taxonomy" id="110450"/>
    <lineage>
        <taxon>Eukaryota</taxon>
        <taxon>Viridiplantae</taxon>
        <taxon>Streptophyta</taxon>
        <taxon>Embryophyta</taxon>
        <taxon>Tracheophyta</taxon>
        <taxon>Spermatophyta</taxon>
        <taxon>Magnoliopsida</taxon>
        <taxon>Liliopsida</taxon>
        <taxon>Poales</taxon>
        <taxon>Poaceae</taxon>
        <taxon>BOP clade</taxon>
        <taxon>Oryzoideae</taxon>
        <taxon>Oryzeae</taxon>
        <taxon>Oryzinae</taxon>
        <taxon>Oryza</taxon>
        <taxon>Oryza meyeriana</taxon>
    </lineage>
</organism>
<dbReference type="AlphaFoldDB" id="A0A6G1D9J5"/>
<comment type="caution">
    <text evidence="1">The sequence shown here is derived from an EMBL/GenBank/DDBJ whole genome shotgun (WGS) entry which is preliminary data.</text>
</comment>
<sequence length="59" mass="6630">MTTTARKQGNNDCARMKFGVTFREWRRRLQMRQEVPALALTARGGKAPVSRMGWGCSTG</sequence>
<name>A0A6G1D9J5_9ORYZ</name>
<accession>A0A6G1D9J5</accession>
<dbReference type="EMBL" id="SPHZ02000007">
    <property type="protein sequence ID" value="KAF0909086.1"/>
    <property type="molecule type" value="Genomic_DNA"/>
</dbReference>
<evidence type="ECO:0000313" key="2">
    <source>
        <dbReference type="Proteomes" id="UP000479710"/>
    </source>
</evidence>
<proteinExistence type="predicted"/>
<gene>
    <name evidence="1" type="ORF">E2562_031343</name>
</gene>
<evidence type="ECO:0000313" key="1">
    <source>
        <dbReference type="EMBL" id="KAF0909086.1"/>
    </source>
</evidence>